<evidence type="ECO:0000256" key="2">
    <source>
        <dbReference type="ARBA" id="ARBA00009256"/>
    </source>
</evidence>
<evidence type="ECO:0000313" key="9">
    <source>
        <dbReference type="EMBL" id="GAA2009653.1"/>
    </source>
</evidence>
<dbReference type="NCBIfam" id="TIGR00018">
    <property type="entry name" value="panC"/>
    <property type="match status" value="1"/>
</dbReference>
<feature type="binding site" evidence="8">
    <location>
        <begin position="200"/>
        <end position="203"/>
    </location>
    <ligand>
        <name>ATP</name>
        <dbReference type="ChEBI" id="CHEBI:30616"/>
    </ligand>
</feature>
<evidence type="ECO:0000256" key="3">
    <source>
        <dbReference type="ARBA" id="ARBA00022598"/>
    </source>
</evidence>
<keyword evidence="8" id="KW-0963">Cytoplasm</keyword>
<feature type="binding site" evidence="8">
    <location>
        <begin position="163"/>
        <end position="166"/>
    </location>
    <ligand>
        <name>ATP</name>
        <dbReference type="ChEBI" id="CHEBI:30616"/>
    </ligand>
</feature>
<dbReference type="PANTHER" id="PTHR21299:SF1">
    <property type="entry name" value="PANTOATE--BETA-ALANINE LIGASE"/>
    <property type="match status" value="1"/>
</dbReference>
<keyword evidence="5 8" id="KW-0547">Nucleotide-binding</keyword>
<evidence type="ECO:0000256" key="5">
    <source>
        <dbReference type="ARBA" id="ARBA00022741"/>
    </source>
</evidence>
<name>A0ABN2THE3_9MICO</name>
<evidence type="ECO:0000256" key="8">
    <source>
        <dbReference type="HAMAP-Rule" id="MF_00158"/>
    </source>
</evidence>
<organism evidence="9 10">
    <name type="scientific">Brevibacterium samyangense</name>
    <dbReference type="NCBI Taxonomy" id="366888"/>
    <lineage>
        <taxon>Bacteria</taxon>
        <taxon>Bacillati</taxon>
        <taxon>Actinomycetota</taxon>
        <taxon>Actinomycetes</taxon>
        <taxon>Micrococcales</taxon>
        <taxon>Brevibacteriaceae</taxon>
        <taxon>Brevibacterium</taxon>
    </lineage>
</organism>
<keyword evidence="4 8" id="KW-0566">Pantothenate biosynthesis</keyword>
<sequence>MSDVRTRTVFVHGIDELRVELARLVAERGAESVGLVPTMGALHAGHTALMEAAVAENAVVAASLFVNPLQFDRQEDFDTYPRDLTGDMEIFERGGVDLVFAPSVEEMYPGFPDAPAIGVSSGEMGRVLEGASRPGHFDGMATVVAKLFQIFMPKGADLRAYFGEKDAQQLMIVKRMVADLSIPVTVRPVKTQREPSGLALSSRNQLLSEAEKESATVLSRALLVLADRARAGEDWGLDELRALIDATDDVELDHLLVVDPTTLRPTDRVPGLALVAARVGAARLIDNMMIEGPDGD</sequence>
<comment type="pathway">
    <text evidence="1 8">Cofactor biosynthesis; (R)-pantothenate biosynthesis; (R)-pantothenate from (R)-pantoate and beta-alanine: step 1/1.</text>
</comment>
<comment type="caution">
    <text evidence="9">The sequence shown here is derived from an EMBL/GenBank/DDBJ whole genome shotgun (WGS) entry which is preliminary data.</text>
</comment>
<comment type="function">
    <text evidence="8">Catalyzes the condensation of pantoate with beta-alanine in an ATP-dependent reaction via a pantoyl-adenylate intermediate.</text>
</comment>
<dbReference type="Pfam" id="PF02569">
    <property type="entry name" value="Pantoate_ligase"/>
    <property type="match status" value="1"/>
</dbReference>
<gene>
    <name evidence="8 9" type="primary">panC</name>
    <name evidence="9" type="ORF">GCM10009755_20630</name>
</gene>
<dbReference type="Gene3D" id="3.30.1300.10">
    <property type="entry name" value="Pantoate-beta-alanine ligase, C-terminal domain"/>
    <property type="match status" value="1"/>
</dbReference>
<feature type="active site" description="Proton donor" evidence="8">
    <location>
        <position position="46"/>
    </location>
</feature>
<feature type="binding site" evidence="8">
    <location>
        <begin position="39"/>
        <end position="46"/>
    </location>
    <ligand>
        <name>ATP</name>
        <dbReference type="ChEBI" id="CHEBI:30616"/>
    </ligand>
</feature>
<dbReference type="HAMAP" id="MF_00158">
    <property type="entry name" value="PanC"/>
    <property type="match status" value="1"/>
</dbReference>
<protein>
    <recommendedName>
        <fullName evidence="8">Pantothenate synthetase</fullName>
        <shortName evidence="8">PS</shortName>
        <ecNumber evidence="8">6.3.2.1</ecNumber>
    </recommendedName>
    <alternativeName>
        <fullName evidence="8">Pantoate--beta-alanine ligase</fullName>
    </alternativeName>
    <alternativeName>
        <fullName evidence="8">Pantoate-activating enzyme</fullName>
    </alternativeName>
</protein>
<dbReference type="Gene3D" id="3.40.50.620">
    <property type="entry name" value="HUPs"/>
    <property type="match status" value="1"/>
</dbReference>
<accession>A0ABN2THE3</accession>
<comment type="similarity">
    <text evidence="2 8">Belongs to the pantothenate synthetase family.</text>
</comment>
<evidence type="ECO:0000256" key="7">
    <source>
        <dbReference type="ARBA" id="ARBA00048258"/>
    </source>
</evidence>
<feature type="binding site" evidence="8">
    <location>
        <position position="70"/>
    </location>
    <ligand>
        <name>(R)-pantoate</name>
        <dbReference type="ChEBI" id="CHEBI:15980"/>
    </ligand>
</feature>
<comment type="catalytic activity">
    <reaction evidence="7 8">
        <text>(R)-pantoate + beta-alanine + ATP = (R)-pantothenate + AMP + diphosphate + H(+)</text>
        <dbReference type="Rhea" id="RHEA:10912"/>
        <dbReference type="ChEBI" id="CHEBI:15378"/>
        <dbReference type="ChEBI" id="CHEBI:15980"/>
        <dbReference type="ChEBI" id="CHEBI:29032"/>
        <dbReference type="ChEBI" id="CHEBI:30616"/>
        <dbReference type="ChEBI" id="CHEBI:33019"/>
        <dbReference type="ChEBI" id="CHEBI:57966"/>
        <dbReference type="ChEBI" id="CHEBI:456215"/>
        <dbReference type="EC" id="6.3.2.1"/>
    </reaction>
</comment>
<dbReference type="Proteomes" id="UP001500755">
    <property type="component" value="Unassembled WGS sequence"/>
</dbReference>
<dbReference type="GO" id="GO:0016874">
    <property type="term" value="F:ligase activity"/>
    <property type="evidence" value="ECO:0007669"/>
    <property type="project" value="UniProtKB-KW"/>
</dbReference>
<keyword evidence="10" id="KW-1185">Reference proteome</keyword>
<dbReference type="PANTHER" id="PTHR21299">
    <property type="entry name" value="CYTIDYLATE KINASE/PANTOATE-BETA-ALANINE LIGASE"/>
    <property type="match status" value="1"/>
</dbReference>
<evidence type="ECO:0000256" key="6">
    <source>
        <dbReference type="ARBA" id="ARBA00022840"/>
    </source>
</evidence>
<dbReference type="EMBL" id="BAAANO010000018">
    <property type="protein sequence ID" value="GAA2009653.1"/>
    <property type="molecule type" value="Genomic_DNA"/>
</dbReference>
<feature type="binding site" evidence="8">
    <location>
        <position position="169"/>
    </location>
    <ligand>
        <name>(R)-pantoate</name>
        <dbReference type="ChEBI" id="CHEBI:15980"/>
    </ligand>
</feature>
<comment type="subunit">
    <text evidence="8">Homodimer.</text>
</comment>
<dbReference type="EC" id="6.3.2.1" evidence="8"/>
<proteinExistence type="inferred from homology"/>
<keyword evidence="3 8" id="KW-0436">Ligase</keyword>
<dbReference type="InterPro" id="IPR014729">
    <property type="entry name" value="Rossmann-like_a/b/a_fold"/>
</dbReference>
<evidence type="ECO:0000256" key="1">
    <source>
        <dbReference type="ARBA" id="ARBA00004990"/>
    </source>
</evidence>
<comment type="subcellular location">
    <subcellularLocation>
        <location evidence="8">Cytoplasm</location>
    </subcellularLocation>
</comment>
<feature type="binding site" evidence="8">
    <location>
        <position position="70"/>
    </location>
    <ligand>
        <name>beta-alanine</name>
        <dbReference type="ChEBI" id="CHEBI:57966"/>
    </ligand>
</feature>
<evidence type="ECO:0000256" key="4">
    <source>
        <dbReference type="ARBA" id="ARBA00022655"/>
    </source>
</evidence>
<reference evidence="9 10" key="1">
    <citation type="journal article" date="2019" name="Int. J. Syst. Evol. Microbiol.">
        <title>The Global Catalogue of Microorganisms (GCM) 10K type strain sequencing project: providing services to taxonomists for standard genome sequencing and annotation.</title>
        <authorList>
            <consortium name="The Broad Institute Genomics Platform"/>
            <consortium name="The Broad Institute Genome Sequencing Center for Infectious Disease"/>
            <person name="Wu L."/>
            <person name="Ma J."/>
        </authorList>
    </citation>
    <scope>NUCLEOTIDE SEQUENCE [LARGE SCALE GENOMIC DNA]</scope>
    <source>
        <strain evidence="9 10">JCM 14546</strain>
    </source>
</reference>
<keyword evidence="6 8" id="KW-0067">ATP-binding</keyword>
<comment type="caution">
    <text evidence="8">Lacks conserved residue(s) required for the propagation of feature annotation.</text>
</comment>
<comment type="miscellaneous">
    <text evidence="8">The reaction proceeds by a bi uni uni bi ping pong mechanism.</text>
</comment>
<evidence type="ECO:0000313" key="10">
    <source>
        <dbReference type="Proteomes" id="UP001500755"/>
    </source>
</evidence>
<dbReference type="SUPFAM" id="SSF52374">
    <property type="entry name" value="Nucleotidylyl transferase"/>
    <property type="match status" value="1"/>
</dbReference>
<dbReference type="InterPro" id="IPR042176">
    <property type="entry name" value="Pantoate_ligase_C"/>
</dbReference>
<dbReference type="InterPro" id="IPR003721">
    <property type="entry name" value="Pantoate_ligase"/>
</dbReference>